<keyword evidence="3" id="KW-1185">Reference proteome</keyword>
<name>A0A5A7QCN4_STRAF</name>
<evidence type="ECO:0000256" key="1">
    <source>
        <dbReference type="SAM" id="MobiDB-lite"/>
    </source>
</evidence>
<sequence>MASSTVVHNAFVHHREPSLKVDLRQPSSACDEPAAGEEPSLKVADDLPSSSLKVARTLSTASPSTAASRYSSRPIPRPRSFSTTPRSTSMGFTPAPGFATAAVLHLQSRYLSAVGSVGLRRRRQELRWATHVDLLEEFGGGVGCWGWT</sequence>
<dbReference type="Proteomes" id="UP000325081">
    <property type="component" value="Unassembled WGS sequence"/>
</dbReference>
<gene>
    <name evidence="2" type="ORF">STAS_19787</name>
</gene>
<evidence type="ECO:0000313" key="2">
    <source>
        <dbReference type="EMBL" id="GER42960.1"/>
    </source>
</evidence>
<evidence type="ECO:0000313" key="3">
    <source>
        <dbReference type="Proteomes" id="UP000325081"/>
    </source>
</evidence>
<organism evidence="2 3">
    <name type="scientific">Striga asiatica</name>
    <name type="common">Asiatic witchweed</name>
    <name type="synonym">Buchnera asiatica</name>
    <dbReference type="NCBI Taxonomy" id="4170"/>
    <lineage>
        <taxon>Eukaryota</taxon>
        <taxon>Viridiplantae</taxon>
        <taxon>Streptophyta</taxon>
        <taxon>Embryophyta</taxon>
        <taxon>Tracheophyta</taxon>
        <taxon>Spermatophyta</taxon>
        <taxon>Magnoliopsida</taxon>
        <taxon>eudicotyledons</taxon>
        <taxon>Gunneridae</taxon>
        <taxon>Pentapetalae</taxon>
        <taxon>asterids</taxon>
        <taxon>lamiids</taxon>
        <taxon>Lamiales</taxon>
        <taxon>Orobanchaceae</taxon>
        <taxon>Buchnereae</taxon>
        <taxon>Striga</taxon>
    </lineage>
</organism>
<proteinExistence type="predicted"/>
<feature type="compositionally biased region" description="Low complexity" evidence="1">
    <location>
        <begin position="55"/>
        <end position="89"/>
    </location>
</feature>
<reference evidence="3" key="1">
    <citation type="journal article" date="2019" name="Curr. Biol.">
        <title>Genome Sequence of Striga asiatica Provides Insight into the Evolution of Plant Parasitism.</title>
        <authorList>
            <person name="Yoshida S."/>
            <person name="Kim S."/>
            <person name="Wafula E.K."/>
            <person name="Tanskanen J."/>
            <person name="Kim Y.M."/>
            <person name="Honaas L."/>
            <person name="Yang Z."/>
            <person name="Spallek T."/>
            <person name="Conn C.E."/>
            <person name="Ichihashi Y."/>
            <person name="Cheong K."/>
            <person name="Cui S."/>
            <person name="Der J.P."/>
            <person name="Gundlach H."/>
            <person name="Jiao Y."/>
            <person name="Hori C."/>
            <person name="Ishida J.K."/>
            <person name="Kasahara H."/>
            <person name="Kiba T."/>
            <person name="Kim M.S."/>
            <person name="Koo N."/>
            <person name="Laohavisit A."/>
            <person name="Lee Y.H."/>
            <person name="Lumba S."/>
            <person name="McCourt P."/>
            <person name="Mortimer J.C."/>
            <person name="Mutuku J.M."/>
            <person name="Nomura T."/>
            <person name="Sasaki-Sekimoto Y."/>
            <person name="Seto Y."/>
            <person name="Wang Y."/>
            <person name="Wakatake T."/>
            <person name="Sakakibara H."/>
            <person name="Demura T."/>
            <person name="Yamaguchi S."/>
            <person name="Yoneyama K."/>
            <person name="Manabe R.I."/>
            <person name="Nelson D.C."/>
            <person name="Schulman A.H."/>
            <person name="Timko M.P."/>
            <person name="dePamphilis C.W."/>
            <person name="Choi D."/>
            <person name="Shirasu K."/>
        </authorList>
    </citation>
    <scope>NUCLEOTIDE SEQUENCE [LARGE SCALE GENOMIC DNA]</scope>
    <source>
        <strain evidence="3">cv. UVA1</strain>
    </source>
</reference>
<protein>
    <submittedName>
        <fullName evidence="2">Transducin family protein / WD-40 repeat family protein</fullName>
    </submittedName>
</protein>
<dbReference type="AlphaFoldDB" id="A0A5A7QCN4"/>
<accession>A0A5A7QCN4</accession>
<comment type="caution">
    <text evidence="2">The sequence shown here is derived from an EMBL/GenBank/DDBJ whole genome shotgun (WGS) entry which is preliminary data.</text>
</comment>
<dbReference type="EMBL" id="BKCP01006515">
    <property type="protein sequence ID" value="GER42960.1"/>
    <property type="molecule type" value="Genomic_DNA"/>
</dbReference>
<feature type="region of interest" description="Disordered" evidence="1">
    <location>
        <begin position="18"/>
        <end position="89"/>
    </location>
</feature>